<dbReference type="SMART" id="SM00584">
    <property type="entry name" value="TLDc"/>
    <property type="match status" value="1"/>
</dbReference>
<dbReference type="AlphaFoldDB" id="A0A8J2WQR0"/>
<keyword evidence="4" id="KW-1185">Reference proteome</keyword>
<dbReference type="Pfam" id="PF07534">
    <property type="entry name" value="TLD"/>
    <property type="match status" value="1"/>
</dbReference>
<sequence>MGQALSDALGDSPPPHDTLDPGPLSDAELAEALKRFAEHATDGALAQGAFDAIAENKQDDFAAAARHASFYDAARARAATVDVRAFLEFCGVATRGSRSRRLEHVVTAGLGVRTLSDACDAAQTKRLAALMFSLVGAEPSPAVERALSMYEDAGACARWCDRNAPGLADAYAAWARRRFLDDARPAPTIPAASGLLAPASVRACLLLSDVRTYGGLLRPLYASSKDGWSFQRLCREILGWAGPTLLVARAGARTFGVLADEAWRDDRKPFGAGGCRLYTFAPAFAVARPRAGQSQDLLYLNTKGSASVPKGLIIGDGAVHVPTELGDARIKVGRSLAFESLALVDDATVRRDGGWVDVDELEVWAAGDAGALEAAAAGRARARGLRADHIARARKVDKAKFLTEFDQEMLLGKTFNTGADRART</sequence>
<organism evidence="3 4">
    <name type="scientific">Pelagomonas calceolata</name>
    <dbReference type="NCBI Taxonomy" id="35677"/>
    <lineage>
        <taxon>Eukaryota</taxon>
        <taxon>Sar</taxon>
        <taxon>Stramenopiles</taxon>
        <taxon>Ochrophyta</taxon>
        <taxon>Pelagophyceae</taxon>
        <taxon>Pelagomonadales</taxon>
        <taxon>Pelagomonadaceae</taxon>
        <taxon>Pelagomonas</taxon>
    </lineage>
</organism>
<name>A0A8J2WQR0_9STRA</name>
<evidence type="ECO:0000313" key="3">
    <source>
        <dbReference type="EMBL" id="CAH0365032.1"/>
    </source>
</evidence>
<gene>
    <name evidence="3" type="ORF">PECAL_1P14350</name>
</gene>
<feature type="domain" description="TLDc" evidence="2">
    <location>
        <begin position="194"/>
        <end position="367"/>
    </location>
</feature>
<protein>
    <recommendedName>
        <fullName evidence="2">TLDc domain-containing protein</fullName>
    </recommendedName>
</protein>
<reference evidence="3" key="1">
    <citation type="submission" date="2021-11" db="EMBL/GenBank/DDBJ databases">
        <authorList>
            <consortium name="Genoscope - CEA"/>
            <person name="William W."/>
        </authorList>
    </citation>
    <scope>NUCLEOTIDE SEQUENCE</scope>
</reference>
<evidence type="ECO:0000256" key="1">
    <source>
        <dbReference type="SAM" id="MobiDB-lite"/>
    </source>
</evidence>
<accession>A0A8J2WQR0</accession>
<dbReference type="PROSITE" id="PS51886">
    <property type="entry name" value="TLDC"/>
    <property type="match status" value="1"/>
</dbReference>
<evidence type="ECO:0000313" key="4">
    <source>
        <dbReference type="Proteomes" id="UP000789595"/>
    </source>
</evidence>
<dbReference type="Proteomes" id="UP000789595">
    <property type="component" value="Unassembled WGS sequence"/>
</dbReference>
<evidence type="ECO:0000259" key="2">
    <source>
        <dbReference type="PROSITE" id="PS51886"/>
    </source>
</evidence>
<feature type="region of interest" description="Disordered" evidence="1">
    <location>
        <begin position="1"/>
        <end position="24"/>
    </location>
</feature>
<dbReference type="EMBL" id="CAKKNE010000001">
    <property type="protein sequence ID" value="CAH0365032.1"/>
    <property type="molecule type" value="Genomic_DNA"/>
</dbReference>
<comment type="caution">
    <text evidence="3">The sequence shown here is derived from an EMBL/GenBank/DDBJ whole genome shotgun (WGS) entry which is preliminary data.</text>
</comment>
<dbReference type="OrthoDB" id="289228at2759"/>
<dbReference type="InterPro" id="IPR006571">
    <property type="entry name" value="TLDc_dom"/>
</dbReference>
<proteinExistence type="predicted"/>